<accession>S3JJN2</accession>
<sequence>MLPFTLFLESCNSSVCCINNVKSITIGHLITSFERVFRRFYRRKGVFLGWN</sequence>
<evidence type="ECO:0000313" key="2">
    <source>
        <dbReference type="Proteomes" id="UP000014585"/>
    </source>
</evidence>
<protein>
    <submittedName>
        <fullName evidence="1">Uncharacterized protein</fullName>
    </submittedName>
</protein>
<evidence type="ECO:0000313" key="1">
    <source>
        <dbReference type="EMBL" id="EPF20367.1"/>
    </source>
</evidence>
<dbReference type="STRING" id="566551.HMPREF0201_00093"/>
<reference evidence="1 2" key="1">
    <citation type="submission" date="2013-04" db="EMBL/GenBank/DDBJ databases">
        <authorList>
            <person name="Weinstock G."/>
            <person name="Sodergren E."/>
            <person name="Lobos E.A."/>
            <person name="Fulton L."/>
            <person name="Fulton R."/>
            <person name="Courtney L."/>
            <person name="Fronick C."/>
            <person name="O'Laughlin M."/>
            <person name="Godfrey J."/>
            <person name="Wilson R.M."/>
            <person name="Miner T."/>
            <person name="Farmer C."/>
            <person name="Delehaunty K."/>
            <person name="Cordes M."/>
            <person name="Minx P."/>
            <person name="Tomlinson C."/>
            <person name="Chen J."/>
            <person name="Wollam A."/>
            <person name="Pepin K.H."/>
            <person name="Palsikar V.B."/>
            <person name="Zhang X."/>
            <person name="Suruliraj S."/>
            <person name="Perna N.T."/>
            <person name="Plunkett G."/>
            <person name="Warren W."/>
            <person name="Mitreva M."/>
            <person name="Mardis E.R."/>
            <person name="Wilson R.K."/>
        </authorList>
    </citation>
    <scope>NUCLEOTIDE SEQUENCE [LARGE SCALE GENOMIC DNA]</scope>
    <source>
        <strain evidence="1 2">DSM 4568</strain>
    </source>
</reference>
<dbReference type="Proteomes" id="UP000014585">
    <property type="component" value="Unassembled WGS sequence"/>
</dbReference>
<organism evidence="1 2">
    <name type="scientific">Cedecea davisae DSM 4568</name>
    <dbReference type="NCBI Taxonomy" id="566551"/>
    <lineage>
        <taxon>Bacteria</taxon>
        <taxon>Pseudomonadati</taxon>
        <taxon>Pseudomonadota</taxon>
        <taxon>Gammaproteobacteria</taxon>
        <taxon>Enterobacterales</taxon>
        <taxon>Enterobacteriaceae</taxon>
        <taxon>Cedecea</taxon>
    </lineage>
</organism>
<comment type="caution">
    <text evidence="1">The sequence shown here is derived from an EMBL/GenBank/DDBJ whole genome shotgun (WGS) entry which is preliminary data.</text>
</comment>
<dbReference type="HOGENOM" id="CLU_3096974_0_0_6"/>
<name>S3JJN2_9ENTR</name>
<dbReference type="EMBL" id="ATDT01000003">
    <property type="protein sequence ID" value="EPF20367.1"/>
    <property type="molecule type" value="Genomic_DNA"/>
</dbReference>
<dbReference type="AlphaFoldDB" id="S3JJN2"/>
<proteinExistence type="predicted"/>
<gene>
    <name evidence="1" type="ORF">HMPREF0201_00093</name>
</gene>